<dbReference type="InterPro" id="IPR036526">
    <property type="entry name" value="C-N_Hydrolase_sf"/>
</dbReference>
<dbReference type="STRING" id="1612624.ADU59_13615"/>
<evidence type="ECO:0000256" key="2">
    <source>
        <dbReference type="ARBA" id="ARBA00034122"/>
    </source>
</evidence>
<dbReference type="InterPro" id="IPR017755">
    <property type="entry name" value="N-carbamoylputrescine_amidase"/>
</dbReference>
<dbReference type="RefSeq" id="WP_068954671.1">
    <property type="nucleotide sequence ID" value="NZ_LGLV01000008.1"/>
</dbReference>
<feature type="domain" description="CN hydrolase" evidence="3">
    <location>
        <begin position="7"/>
        <end position="261"/>
    </location>
</feature>
<comment type="caution">
    <text evidence="4">The sequence shown here is derived from an EMBL/GenBank/DDBJ whole genome shotgun (WGS) entry which is preliminary data.</text>
</comment>
<organism evidence="4 5">
    <name type="scientific">Pararhizobium polonicum</name>
    <dbReference type="NCBI Taxonomy" id="1612624"/>
    <lineage>
        <taxon>Bacteria</taxon>
        <taxon>Pseudomonadati</taxon>
        <taxon>Pseudomonadota</taxon>
        <taxon>Alphaproteobacteria</taxon>
        <taxon>Hyphomicrobiales</taxon>
        <taxon>Rhizobiaceae</taxon>
        <taxon>Rhizobium/Agrobacterium group</taxon>
        <taxon>Pararhizobium</taxon>
    </lineage>
</organism>
<proteinExistence type="inferred from homology"/>
<evidence type="ECO:0000256" key="1">
    <source>
        <dbReference type="ARBA" id="ARBA00022801"/>
    </source>
</evidence>
<evidence type="ECO:0000259" key="3">
    <source>
        <dbReference type="PROSITE" id="PS50263"/>
    </source>
</evidence>
<dbReference type="InterPro" id="IPR003010">
    <property type="entry name" value="C-N_Hydrolase"/>
</dbReference>
<dbReference type="Pfam" id="PF00795">
    <property type="entry name" value="CN_hydrolase"/>
    <property type="match status" value="1"/>
</dbReference>
<dbReference type="OrthoDB" id="9803803at2"/>
<dbReference type="PANTHER" id="PTHR43674">
    <property type="entry name" value="NITRILASE C965.09-RELATED"/>
    <property type="match status" value="1"/>
</dbReference>
<dbReference type="InterPro" id="IPR050345">
    <property type="entry name" value="Aliph_Amidase/BUP"/>
</dbReference>
<dbReference type="NCBIfam" id="TIGR03381">
    <property type="entry name" value="agmatine_aguB"/>
    <property type="match status" value="1"/>
</dbReference>
<sequence length="294" mass="31843">MTTASTVTLGVVQFACTDDLAENLGTASRLIRRAAAEGANIILVQELFEGLYFCQTQDPVHFARAHSLADHPVIAPMQALARELGVVLPVSFFERKNQAFYNSLAMIDDAGTILGIYRKSHIPDGPGYSEKFYFRPGDTGFKVWPTRFGAIGVGICWDQWFPEAARAMALMGAELILYPTAIGSEPARPDLDTMEHWRMVMRGHAAANMMPVVAANRVGSETIGGLSQSYYGSSFIAGPDGQLVASAGRDGEAVLIASFDRQSLADNRAAWGMFRDRRPELYGALATADGGDRA</sequence>
<keyword evidence="1 4" id="KW-0378">Hydrolase</keyword>
<evidence type="ECO:0000313" key="5">
    <source>
        <dbReference type="Proteomes" id="UP000093111"/>
    </source>
</evidence>
<dbReference type="GO" id="GO:0033388">
    <property type="term" value="P:putrescine biosynthetic process from arginine"/>
    <property type="evidence" value="ECO:0007669"/>
    <property type="project" value="TreeGrafter"/>
</dbReference>
<accession>A0A1C7P0V3</accession>
<name>A0A1C7P0V3_9HYPH</name>
<dbReference type="EMBL" id="LGLV01000008">
    <property type="protein sequence ID" value="OBZ94850.1"/>
    <property type="molecule type" value="Genomic_DNA"/>
</dbReference>
<dbReference type="GO" id="GO:0050126">
    <property type="term" value="F:N-carbamoylputrescine amidase activity"/>
    <property type="evidence" value="ECO:0007669"/>
    <property type="project" value="InterPro"/>
</dbReference>
<dbReference type="SUPFAM" id="SSF56317">
    <property type="entry name" value="Carbon-nitrogen hydrolase"/>
    <property type="match status" value="1"/>
</dbReference>
<keyword evidence="5" id="KW-1185">Reference proteome</keyword>
<dbReference type="Proteomes" id="UP000093111">
    <property type="component" value="Unassembled WGS sequence"/>
</dbReference>
<comment type="similarity">
    <text evidence="2">Belongs to the carbon-nitrogen hydrolase superfamily.</text>
</comment>
<dbReference type="Gene3D" id="3.60.110.10">
    <property type="entry name" value="Carbon-nitrogen hydrolase"/>
    <property type="match status" value="1"/>
</dbReference>
<reference evidence="4 5" key="1">
    <citation type="journal article" date="2016" name="Syst. Appl. Microbiol.">
        <title>Pararhizobium polonicum sp. nov. isolated from tumors on stone fruit rootstocks.</title>
        <authorList>
            <person name="Pulawska J."/>
            <person name="Kuzmanovic N."/>
            <person name="Willems A."/>
            <person name="Pothier J.F."/>
        </authorList>
    </citation>
    <scope>NUCLEOTIDE SEQUENCE [LARGE SCALE GENOMIC DNA]</scope>
    <source>
        <strain evidence="4 5">F5.1</strain>
    </source>
</reference>
<gene>
    <name evidence="4" type="ORF">ADU59_13615</name>
</gene>
<dbReference type="PANTHER" id="PTHR43674:SF2">
    <property type="entry name" value="BETA-UREIDOPROPIONASE"/>
    <property type="match status" value="1"/>
</dbReference>
<dbReference type="PROSITE" id="PS50263">
    <property type="entry name" value="CN_HYDROLASE"/>
    <property type="match status" value="1"/>
</dbReference>
<dbReference type="AlphaFoldDB" id="A0A1C7P0V3"/>
<dbReference type="PATRIC" id="fig|1612624.7.peg.4632"/>
<dbReference type="CDD" id="cd07573">
    <property type="entry name" value="CPA"/>
    <property type="match status" value="1"/>
</dbReference>
<protein>
    <submittedName>
        <fullName evidence="4">Carbon-nitrogen hydrolase</fullName>
    </submittedName>
</protein>
<evidence type="ECO:0000313" key="4">
    <source>
        <dbReference type="EMBL" id="OBZ94850.1"/>
    </source>
</evidence>